<feature type="domain" description="Extensin-like C-terminal" evidence="3">
    <location>
        <begin position="74"/>
        <end position="253"/>
    </location>
</feature>
<sequence>MRALVLLLAMSLPSMAQETPPGSDPAARDQMRPAPRPEQALPSAGTPTRAAAGQAAGPDPAAPRRESDPDYAICLLDLTLLGAGYSQEPAITDSRDPACGIARPILLRRPLPGVEIAGGALMRCDTARRLGLWLRDFVLPAAARLPGQPRLTALEPGSTYECRPTIGDQGRNLSEHAYGNAFDIMAFHFDNGSRLAIRPRSDNGDWQEAFQRAARATACLHFTTVLGPGANAAHDQHLHLDSKYRRGGWRLCQ</sequence>
<dbReference type="EMBL" id="JRKN01000001">
    <property type="protein sequence ID" value="KGJ06631.1"/>
    <property type="molecule type" value="Genomic_DNA"/>
</dbReference>
<dbReference type="EMBL" id="FOJO01000002">
    <property type="protein sequence ID" value="SFA42574.1"/>
    <property type="molecule type" value="Genomic_DNA"/>
</dbReference>
<dbReference type="OrthoDB" id="9809788at2"/>
<dbReference type="Proteomes" id="UP000182312">
    <property type="component" value="Unassembled WGS sequence"/>
</dbReference>
<feature type="chain" id="PRO_5010409485" evidence="2">
    <location>
        <begin position="17"/>
        <end position="253"/>
    </location>
</feature>
<evidence type="ECO:0000256" key="2">
    <source>
        <dbReference type="SAM" id="SignalP"/>
    </source>
</evidence>
<dbReference type="STRING" id="376733.SAMN04487972_102327"/>
<dbReference type="Proteomes" id="UP000029846">
    <property type="component" value="Unassembled WGS sequence"/>
</dbReference>
<organism evidence="4 6">
    <name type="scientific">Paracoccus halophilus</name>
    <dbReference type="NCBI Taxonomy" id="376733"/>
    <lineage>
        <taxon>Bacteria</taxon>
        <taxon>Pseudomonadati</taxon>
        <taxon>Pseudomonadota</taxon>
        <taxon>Alphaproteobacteria</taxon>
        <taxon>Rhodobacterales</taxon>
        <taxon>Paracoccaceae</taxon>
        <taxon>Paracoccus</taxon>
    </lineage>
</organism>
<protein>
    <submittedName>
        <fullName evidence="4">Extensin</fullName>
    </submittedName>
</protein>
<reference evidence="4 6" key="1">
    <citation type="submission" date="2014-09" db="EMBL/GenBank/DDBJ databases">
        <authorList>
            <person name="McGinnis J.M."/>
            <person name="Wolfgang W.J."/>
        </authorList>
    </citation>
    <scope>NUCLEOTIDE SEQUENCE [LARGE SCALE GENOMIC DNA]</scope>
    <source>
        <strain evidence="4 6">JCM 14014</strain>
    </source>
</reference>
<evidence type="ECO:0000313" key="7">
    <source>
        <dbReference type="Proteomes" id="UP000182312"/>
    </source>
</evidence>
<keyword evidence="6" id="KW-1185">Reference proteome</keyword>
<dbReference type="Pfam" id="PF06904">
    <property type="entry name" value="Extensin-like_C"/>
    <property type="match status" value="1"/>
</dbReference>
<evidence type="ECO:0000256" key="1">
    <source>
        <dbReference type="SAM" id="MobiDB-lite"/>
    </source>
</evidence>
<proteinExistence type="predicted"/>
<evidence type="ECO:0000313" key="5">
    <source>
        <dbReference type="EMBL" id="SFA42574.1"/>
    </source>
</evidence>
<dbReference type="AlphaFoldDB" id="A0A099F8R9"/>
<dbReference type="eggNOG" id="COG3921">
    <property type="taxonomic scope" value="Bacteria"/>
</dbReference>
<dbReference type="InterPro" id="IPR009683">
    <property type="entry name" value="Extensin-like_C"/>
</dbReference>
<feature type="signal peptide" evidence="2">
    <location>
        <begin position="1"/>
        <end position="16"/>
    </location>
</feature>
<feature type="compositionally biased region" description="Low complexity" evidence="1">
    <location>
        <begin position="44"/>
        <end position="59"/>
    </location>
</feature>
<accession>A0A099F8R9</accession>
<name>A0A099F8R9_9RHOB</name>
<evidence type="ECO:0000313" key="6">
    <source>
        <dbReference type="Proteomes" id="UP000029846"/>
    </source>
</evidence>
<feature type="region of interest" description="Disordered" evidence="1">
    <location>
        <begin position="13"/>
        <end position="67"/>
    </location>
</feature>
<reference evidence="4 6" key="2">
    <citation type="submission" date="2014-10" db="EMBL/GenBank/DDBJ databases">
        <title>Paracoccus sanguinis sp. nov., isolated from clinical specimens of New York State patients.</title>
        <authorList>
            <person name="Mingle L.A."/>
            <person name="Cole J.A."/>
            <person name="Lapierre P."/>
            <person name="Musser K.A."/>
        </authorList>
    </citation>
    <scope>NUCLEOTIDE SEQUENCE [LARGE SCALE GENOMIC DNA]</scope>
    <source>
        <strain evidence="4 6">JCM 14014</strain>
    </source>
</reference>
<evidence type="ECO:0000259" key="3">
    <source>
        <dbReference type="Pfam" id="PF06904"/>
    </source>
</evidence>
<evidence type="ECO:0000313" key="4">
    <source>
        <dbReference type="EMBL" id="KGJ06631.1"/>
    </source>
</evidence>
<reference evidence="5 7" key="3">
    <citation type="submission" date="2016-10" db="EMBL/GenBank/DDBJ databases">
        <authorList>
            <person name="de Groot N.N."/>
        </authorList>
    </citation>
    <scope>NUCLEOTIDE SEQUENCE [LARGE SCALE GENOMIC DNA]</scope>
    <source>
        <strain evidence="5 7">CGMCC 1.6117</strain>
    </source>
</reference>
<gene>
    <name evidence="4" type="ORF">IT41_00135</name>
    <name evidence="5" type="ORF">SAMN04487972_102327</name>
</gene>
<keyword evidence="2" id="KW-0732">Signal</keyword>